<reference evidence="1 2" key="2">
    <citation type="journal article" date="2021" name="Genomics">
        <title>High-quality reference genome for Clonorchis sinensis.</title>
        <authorList>
            <person name="Young N.D."/>
            <person name="Stroehlein A.J."/>
            <person name="Kinkar L."/>
            <person name="Wang T."/>
            <person name="Sohn W.M."/>
            <person name="Chang B.C.H."/>
            <person name="Kaur P."/>
            <person name="Weisz D."/>
            <person name="Dudchenko O."/>
            <person name="Aiden E.L."/>
            <person name="Korhonen P.K."/>
            <person name="Gasser R.B."/>
        </authorList>
    </citation>
    <scope>NUCLEOTIDE SEQUENCE [LARGE SCALE GENOMIC DNA]</scope>
    <source>
        <strain evidence="1">Cs-k2</strain>
    </source>
</reference>
<dbReference type="EMBL" id="NIRI02000005">
    <property type="protein sequence ID" value="KAG5454692.1"/>
    <property type="molecule type" value="Genomic_DNA"/>
</dbReference>
<dbReference type="OrthoDB" id="6247140at2759"/>
<name>A0A3R7GNI3_CLOSI</name>
<dbReference type="InterPro" id="IPR046350">
    <property type="entry name" value="Cystatin_sf"/>
</dbReference>
<dbReference type="Proteomes" id="UP000286415">
    <property type="component" value="Unassembled WGS sequence"/>
</dbReference>
<comment type="caution">
    <text evidence="1">The sequence shown here is derived from an EMBL/GenBank/DDBJ whole genome shotgun (WGS) entry which is preliminary data.</text>
</comment>
<dbReference type="Gene3D" id="3.10.450.10">
    <property type="match status" value="1"/>
</dbReference>
<reference evidence="1 2" key="1">
    <citation type="journal article" date="2018" name="Biotechnol. Adv.">
        <title>Improved genomic resources and new bioinformatic workflow for the carcinogenic parasite Clonorchis sinensis: Biotechnological implications.</title>
        <authorList>
            <person name="Wang D."/>
            <person name="Korhonen P.K."/>
            <person name="Gasser R.B."/>
            <person name="Young N.D."/>
        </authorList>
    </citation>
    <scope>NUCLEOTIDE SEQUENCE [LARGE SCALE GENOMIC DNA]</scope>
    <source>
        <strain evidence="1">Cs-k2</strain>
    </source>
</reference>
<dbReference type="AlphaFoldDB" id="A0A3R7GNI3"/>
<evidence type="ECO:0000313" key="2">
    <source>
        <dbReference type="Proteomes" id="UP000286415"/>
    </source>
</evidence>
<sequence length="125" mass="13829">MWITVVVAFACLSVHGTQARRFGFTGGYSQAECPTEEQQKMFSSLIQQSGQEDGQFDFDESSTVDVLQVEMQIVQGRNYRALVRVDDGDCYTVVIHEALPNQHGSEGPYSISRVNEADCSPDIAC</sequence>
<proteinExistence type="predicted"/>
<organism evidence="1 2">
    <name type="scientific">Clonorchis sinensis</name>
    <name type="common">Chinese liver fluke</name>
    <dbReference type="NCBI Taxonomy" id="79923"/>
    <lineage>
        <taxon>Eukaryota</taxon>
        <taxon>Metazoa</taxon>
        <taxon>Spiralia</taxon>
        <taxon>Lophotrochozoa</taxon>
        <taxon>Platyhelminthes</taxon>
        <taxon>Trematoda</taxon>
        <taxon>Digenea</taxon>
        <taxon>Opisthorchiida</taxon>
        <taxon>Opisthorchiata</taxon>
        <taxon>Opisthorchiidae</taxon>
        <taxon>Clonorchis</taxon>
    </lineage>
</organism>
<evidence type="ECO:0000313" key="1">
    <source>
        <dbReference type="EMBL" id="KAG5454692.1"/>
    </source>
</evidence>
<protein>
    <submittedName>
        <fullName evidence="1">Uncharacterized protein</fullName>
    </submittedName>
</protein>
<gene>
    <name evidence="1" type="ORF">CSKR_104937</name>
</gene>
<accession>A0A3R7GNI3</accession>
<dbReference type="InParanoid" id="A0A3R7GNI3"/>
<dbReference type="SUPFAM" id="SSF54403">
    <property type="entry name" value="Cystatin/monellin"/>
    <property type="match status" value="1"/>
</dbReference>
<keyword evidence="2" id="KW-1185">Reference proteome</keyword>